<protein>
    <submittedName>
        <fullName evidence="3">Nucleotide exchange factor GrpE</fullName>
    </submittedName>
</protein>
<keyword evidence="4" id="KW-1185">Reference proteome</keyword>
<dbReference type="InterPro" id="IPR000740">
    <property type="entry name" value="GrpE"/>
</dbReference>
<evidence type="ECO:0000313" key="4">
    <source>
        <dbReference type="Proteomes" id="UP001049518"/>
    </source>
</evidence>
<dbReference type="Proteomes" id="UP001049518">
    <property type="component" value="Chromosome"/>
</dbReference>
<evidence type="ECO:0000256" key="1">
    <source>
        <dbReference type="ARBA" id="ARBA00023186"/>
    </source>
</evidence>
<keyword evidence="1" id="KW-0143">Chaperone</keyword>
<feature type="region of interest" description="Disordered" evidence="2">
    <location>
        <begin position="1"/>
        <end position="21"/>
    </location>
</feature>
<dbReference type="Pfam" id="PF01025">
    <property type="entry name" value="GrpE"/>
    <property type="match status" value="1"/>
</dbReference>
<evidence type="ECO:0000313" key="3">
    <source>
        <dbReference type="EMBL" id="QXJ21491.1"/>
    </source>
</evidence>
<dbReference type="EMBL" id="CP059572">
    <property type="protein sequence ID" value="QXJ21491.1"/>
    <property type="molecule type" value="Genomic_DNA"/>
</dbReference>
<sequence>MTDGAPERDGTDVPVDGGAGPAIRSLAEELRGLRKLFDSKIRYDEVRERLVESMSDELDRHRQGFHQTLLRPVLLDLVSLHDDLTQVIDAAETPSPTAGTLAFFRDTVEQILVRNGVRRFSVDGDALDRARQQVVSTVDTSDPALGRTVARRLRAGFSWDENVLRPEWVSVHRHVAAAPANGAPEPDAPTPAPAGTDAGTSAGEDADVGSGNTALADHTEKGAPS</sequence>
<gene>
    <name evidence="3" type="primary">grpE</name>
    <name evidence="3" type="ORF">AGRA3207_002350</name>
</gene>
<organism evidence="3 4">
    <name type="scientific">Actinomadura graeca</name>
    <dbReference type="NCBI Taxonomy" id="2750812"/>
    <lineage>
        <taxon>Bacteria</taxon>
        <taxon>Bacillati</taxon>
        <taxon>Actinomycetota</taxon>
        <taxon>Actinomycetes</taxon>
        <taxon>Streptosporangiales</taxon>
        <taxon>Thermomonosporaceae</taxon>
        <taxon>Actinomadura</taxon>
    </lineage>
</organism>
<reference evidence="3" key="1">
    <citation type="submission" date="2020-07" db="EMBL/GenBank/DDBJ databases">
        <authorList>
            <person name="Tarantini F.S."/>
            <person name="Hong K.W."/>
            <person name="Chan K.G."/>
        </authorList>
    </citation>
    <scope>NUCLEOTIDE SEQUENCE</scope>
    <source>
        <strain evidence="3">32-07</strain>
    </source>
</reference>
<dbReference type="InterPro" id="IPR009012">
    <property type="entry name" value="GrpE_head"/>
</dbReference>
<dbReference type="RefSeq" id="WP_231334644.1">
    <property type="nucleotide sequence ID" value="NZ_CP059572.1"/>
</dbReference>
<dbReference type="Gene3D" id="2.30.22.10">
    <property type="entry name" value="Head domain of nucleotide exchange factor GrpE"/>
    <property type="match status" value="1"/>
</dbReference>
<name>A0ABX8QSZ4_9ACTN</name>
<accession>A0ABX8QSZ4</accession>
<evidence type="ECO:0000256" key="2">
    <source>
        <dbReference type="SAM" id="MobiDB-lite"/>
    </source>
</evidence>
<proteinExistence type="predicted"/>
<feature type="region of interest" description="Disordered" evidence="2">
    <location>
        <begin position="179"/>
        <end position="225"/>
    </location>
</feature>
<feature type="compositionally biased region" description="Basic and acidic residues" evidence="2">
    <location>
        <begin position="1"/>
        <end position="11"/>
    </location>
</feature>